<dbReference type="RefSeq" id="WP_313876366.1">
    <property type="nucleotide sequence ID" value="NZ_JAVBIK010000003.1"/>
</dbReference>
<reference evidence="1 2" key="1">
    <citation type="submission" date="2023-08" db="EMBL/GenBank/DDBJ databases">
        <title>Rhodoferax potami sp. nov. and Rhodoferax mekongensis sp. nov., isolated from the Mekong River in Thailand.</title>
        <authorList>
            <person name="Kitikhun S."/>
            <person name="Charoenyingcharoen P."/>
            <person name="Siriarchawattana P."/>
            <person name="Likhitrattanapisal S."/>
            <person name="Nilsakha T."/>
            <person name="Chanpet A."/>
            <person name="Rattanawaree P."/>
            <person name="Ingsriswang S."/>
        </authorList>
    </citation>
    <scope>NUCLEOTIDE SEQUENCE [LARGE SCALE GENOMIC DNA]</scope>
    <source>
        <strain evidence="1 2">TBRC 17660</strain>
    </source>
</reference>
<dbReference type="Proteomes" id="UP001321700">
    <property type="component" value="Unassembled WGS sequence"/>
</dbReference>
<protein>
    <submittedName>
        <fullName evidence="1">Uncharacterized protein</fullName>
    </submittedName>
</protein>
<gene>
    <name evidence="1" type="ORF">RAE19_18705</name>
</gene>
<evidence type="ECO:0000313" key="2">
    <source>
        <dbReference type="Proteomes" id="UP001321700"/>
    </source>
</evidence>
<keyword evidence="2" id="KW-1185">Reference proteome</keyword>
<name>A0ABU3KTB1_9BURK</name>
<evidence type="ECO:0000313" key="1">
    <source>
        <dbReference type="EMBL" id="MDT7520686.1"/>
    </source>
</evidence>
<sequence length="153" mass="16775">MTPQDSERYGQVDADAHQTTLDLLKEVADYLNRLPKHPMTHSILQKVRSHLDNPSAKAQEGRLAMLAKDQVMSSKVKSGNGFKGASQYTPTGLPIISARLLYPTLQLESPAVQELLDAREPLKAERLCTAIGRDIAGGVSIHLSSIRPKLDHV</sequence>
<comment type="caution">
    <text evidence="1">The sequence shown here is derived from an EMBL/GenBank/DDBJ whole genome shotgun (WGS) entry which is preliminary data.</text>
</comment>
<dbReference type="EMBL" id="JAVBIK010000003">
    <property type="protein sequence ID" value="MDT7520686.1"/>
    <property type="molecule type" value="Genomic_DNA"/>
</dbReference>
<organism evidence="1 2">
    <name type="scientific">Rhodoferax potami</name>
    <dbReference type="NCBI Taxonomy" id="3068338"/>
    <lineage>
        <taxon>Bacteria</taxon>
        <taxon>Pseudomonadati</taxon>
        <taxon>Pseudomonadota</taxon>
        <taxon>Betaproteobacteria</taxon>
        <taxon>Burkholderiales</taxon>
        <taxon>Comamonadaceae</taxon>
        <taxon>Rhodoferax</taxon>
    </lineage>
</organism>
<proteinExistence type="predicted"/>
<accession>A0ABU3KTB1</accession>